<evidence type="ECO:0000313" key="3">
    <source>
        <dbReference type="Proteomes" id="UP000316304"/>
    </source>
</evidence>
<comment type="caution">
    <text evidence="2">The sequence shown here is derived from an EMBL/GenBank/DDBJ whole genome shotgun (WGS) entry which is preliminary data.</text>
</comment>
<protein>
    <submittedName>
        <fullName evidence="2">Uncharacterized protein</fullName>
    </submittedName>
</protein>
<organism evidence="2 3">
    <name type="scientific">Novipirellula galeiformis</name>
    <dbReference type="NCBI Taxonomy" id="2528004"/>
    <lineage>
        <taxon>Bacteria</taxon>
        <taxon>Pseudomonadati</taxon>
        <taxon>Planctomycetota</taxon>
        <taxon>Planctomycetia</taxon>
        <taxon>Pirellulales</taxon>
        <taxon>Pirellulaceae</taxon>
        <taxon>Novipirellula</taxon>
    </lineage>
</organism>
<accession>A0A5C6CGB8</accession>
<proteinExistence type="predicted"/>
<dbReference type="AlphaFoldDB" id="A0A5C6CGB8"/>
<sequence length="128" mass="14581">MIRYRTGDRVAHRRKHLWMNVAPVAKCTMQREGENARRREVSWRSVVNTCGCEGAFHSESTREAGGETSPLKCSDSVPSYRSDPAERPPASGRLSFEQFERFAVKFRGSWRPLSPQIPSGTRFAFSFL</sequence>
<name>A0A5C6CGB8_9BACT</name>
<dbReference type="EMBL" id="SJPT01000005">
    <property type="protein sequence ID" value="TWU22321.1"/>
    <property type="molecule type" value="Genomic_DNA"/>
</dbReference>
<feature type="region of interest" description="Disordered" evidence="1">
    <location>
        <begin position="58"/>
        <end position="91"/>
    </location>
</feature>
<reference evidence="2 3" key="1">
    <citation type="submission" date="2019-02" db="EMBL/GenBank/DDBJ databases">
        <title>Deep-cultivation of Planctomycetes and their phenomic and genomic characterization uncovers novel biology.</title>
        <authorList>
            <person name="Wiegand S."/>
            <person name="Jogler M."/>
            <person name="Boedeker C."/>
            <person name="Pinto D."/>
            <person name="Vollmers J."/>
            <person name="Rivas-Marin E."/>
            <person name="Kohn T."/>
            <person name="Peeters S.H."/>
            <person name="Heuer A."/>
            <person name="Rast P."/>
            <person name="Oberbeckmann S."/>
            <person name="Bunk B."/>
            <person name="Jeske O."/>
            <person name="Meyerdierks A."/>
            <person name="Storesund J.E."/>
            <person name="Kallscheuer N."/>
            <person name="Luecker S."/>
            <person name="Lage O.M."/>
            <person name="Pohl T."/>
            <person name="Merkel B.J."/>
            <person name="Hornburger P."/>
            <person name="Mueller R.-W."/>
            <person name="Bruemmer F."/>
            <person name="Labrenz M."/>
            <person name="Spormann A.M."/>
            <person name="Op Den Camp H."/>
            <person name="Overmann J."/>
            <person name="Amann R."/>
            <person name="Jetten M.S.M."/>
            <person name="Mascher T."/>
            <person name="Medema M.H."/>
            <person name="Devos D.P."/>
            <person name="Kaster A.-K."/>
            <person name="Ovreas L."/>
            <person name="Rohde M."/>
            <person name="Galperin M.Y."/>
            <person name="Jogler C."/>
        </authorList>
    </citation>
    <scope>NUCLEOTIDE SEQUENCE [LARGE SCALE GENOMIC DNA]</scope>
    <source>
        <strain evidence="2 3">Pla52o</strain>
    </source>
</reference>
<gene>
    <name evidence="2" type="ORF">Pla52o_33770</name>
</gene>
<dbReference type="Proteomes" id="UP000316304">
    <property type="component" value="Unassembled WGS sequence"/>
</dbReference>
<evidence type="ECO:0000256" key="1">
    <source>
        <dbReference type="SAM" id="MobiDB-lite"/>
    </source>
</evidence>
<evidence type="ECO:0000313" key="2">
    <source>
        <dbReference type="EMBL" id="TWU22321.1"/>
    </source>
</evidence>
<keyword evidence="3" id="KW-1185">Reference proteome</keyword>